<feature type="domain" description="SHOCT" evidence="2">
    <location>
        <begin position="214"/>
        <end position="238"/>
    </location>
</feature>
<keyword evidence="4" id="KW-1185">Reference proteome</keyword>
<evidence type="ECO:0000256" key="1">
    <source>
        <dbReference type="SAM" id="MobiDB-lite"/>
    </source>
</evidence>
<evidence type="ECO:0000259" key="2">
    <source>
        <dbReference type="Pfam" id="PF09851"/>
    </source>
</evidence>
<dbReference type="Proteomes" id="UP001576776">
    <property type="component" value="Unassembled WGS sequence"/>
</dbReference>
<dbReference type="Pfam" id="PF09851">
    <property type="entry name" value="SHOCT"/>
    <property type="match status" value="2"/>
</dbReference>
<proteinExistence type="predicted"/>
<protein>
    <submittedName>
        <fullName evidence="3">SHOCT domain-containing protein</fullName>
    </submittedName>
</protein>
<feature type="domain" description="SHOCT" evidence="2">
    <location>
        <begin position="260"/>
        <end position="284"/>
    </location>
</feature>
<feature type="region of interest" description="Disordered" evidence="1">
    <location>
        <begin position="141"/>
        <end position="170"/>
    </location>
</feature>
<name>A0ABV4YA95_9CYAN</name>
<feature type="compositionally biased region" description="Low complexity" evidence="1">
    <location>
        <begin position="145"/>
        <end position="163"/>
    </location>
</feature>
<dbReference type="InterPro" id="IPR018649">
    <property type="entry name" value="SHOCT"/>
</dbReference>
<sequence length="285" mass="32201">MAKNYFIAKNEQSLSKTYRELILWFKEKQYEVDGTEAEGTYFIQAKKTGTIRTLLGTNLAFQVKIFWSKEPTVAQEFIVETSTGKWITNLTGAGITAMFTGGFTVLTGIAGAGWALIVESEIITYIEKNLQFQKVKKADEPIKETSSTNQSSSSSDSLANSSARQKAINKVEKESQKLESALENGILTEAEYKAKNLSLQARIEEYEIEFLIEERIAKFQQAFTEGILDAEEYEAKVKTVEEEVRHQIINHRNEQKKAEKVAKLKEALDNGILTEDEFKVKVTEL</sequence>
<gene>
    <name evidence="3" type="ORF">ACE1B6_10800</name>
</gene>
<evidence type="ECO:0000313" key="4">
    <source>
        <dbReference type="Proteomes" id="UP001576776"/>
    </source>
</evidence>
<reference evidence="3 4" key="1">
    <citation type="submission" date="2024-09" db="EMBL/GenBank/DDBJ databases">
        <title>Floridaenema gen nov. (Aerosakkonemataceae, Aerosakkonematales ord. nov., Cyanobacteria) from benthic tropical and subtropical fresh waters, with the description of four new species.</title>
        <authorList>
            <person name="Moretto J.A."/>
            <person name="Berthold D.E."/>
            <person name="Lefler F.W."/>
            <person name="Huang I.-S."/>
            <person name="Laughinghouse H. IV."/>
        </authorList>
    </citation>
    <scope>NUCLEOTIDE SEQUENCE [LARGE SCALE GENOMIC DNA]</scope>
    <source>
        <strain evidence="3 4">BLCC-F154</strain>
    </source>
</reference>
<comment type="caution">
    <text evidence="3">The sequence shown here is derived from an EMBL/GenBank/DDBJ whole genome shotgun (WGS) entry which is preliminary data.</text>
</comment>
<dbReference type="RefSeq" id="WP_413257234.1">
    <property type="nucleotide sequence ID" value="NZ_JBHFNS010000043.1"/>
</dbReference>
<dbReference type="EMBL" id="JBHFNS010000043">
    <property type="protein sequence ID" value="MFB2935732.1"/>
    <property type="molecule type" value="Genomic_DNA"/>
</dbReference>
<accession>A0ABV4YA95</accession>
<organism evidence="3 4">
    <name type="scientific">Floridaenema fluviatile BLCC-F154</name>
    <dbReference type="NCBI Taxonomy" id="3153640"/>
    <lineage>
        <taxon>Bacteria</taxon>
        <taxon>Bacillati</taxon>
        <taxon>Cyanobacteriota</taxon>
        <taxon>Cyanophyceae</taxon>
        <taxon>Oscillatoriophycideae</taxon>
        <taxon>Aerosakkonematales</taxon>
        <taxon>Aerosakkonemataceae</taxon>
        <taxon>Floridanema</taxon>
        <taxon>Floridanema fluviatile</taxon>
    </lineage>
</organism>
<evidence type="ECO:0000313" key="3">
    <source>
        <dbReference type="EMBL" id="MFB2935732.1"/>
    </source>
</evidence>